<feature type="transmembrane region" description="Helical" evidence="12">
    <location>
        <begin position="371"/>
        <end position="390"/>
    </location>
</feature>
<evidence type="ECO:0000256" key="14">
    <source>
        <dbReference type="PIRSR" id="PIRSR600715-1"/>
    </source>
</evidence>
<dbReference type="GO" id="GO:0008360">
    <property type="term" value="P:regulation of cell shape"/>
    <property type="evidence" value="ECO:0007669"/>
    <property type="project" value="UniProtKB-KW"/>
</dbReference>
<proteinExistence type="inferred from homology"/>
<dbReference type="EMBL" id="JPMI01000201">
    <property type="protein sequence ID" value="KFA90580.1"/>
    <property type="molecule type" value="Genomic_DNA"/>
</dbReference>
<keyword evidence="11 12" id="KW-0961">Cell wall biogenesis/degradation</keyword>
<keyword evidence="6 12" id="KW-0133">Cell shape</keyword>
<protein>
    <recommendedName>
        <fullName evidence="12 13">Phospho-N-acetylmuramoyl-pentapeptide-transferase</fullName>
        <ecNumber evidence="12 13">2.7.8.13</ecNumber>
    </recommendedName>
    <alternativeName>
        <fullName evidence="12">UDP-MurNAc-pentapeptide phosphotransferase</fullName>
    </alternativeName>
</protein>
<dbReference type="GO" id="GO:0009252">
    <property type="term" value="P:peptidoglycan biosynthetic process"/>
    <property type="evidence" value="ECO:0007669"/>
    <property type="project" value="UniProtKB-UniRule"/>
</dbReference>
<dbReference type="UniPathway" id="UPA00219"/>
<sequence>MLLLIYEWIQGTDAARLLNFLRYPTFRIVAAAVASLLLGMFVGPRLIAWLRLKQHGQSNVREDTPDTHQKKKGTPSMGGALILMCIAFGTFVFADLKSRAVWAALLLTLGYGFIGFLDDWLKLSKRNSKGLAGRYKIVLQTFFYLVAIFGLMCTWTGPDGAFTGPKLLIDTKLTLPFVPTHWFNPDFGWFYVFFAWIVVVGTSNAVNLTDGLDGLAIMPTIIAASTFAILCYVAGSLTRIADVETVEGVTRVVGVPLWRYLGVPEVPGGAELAVFCASIVGAGISFLWFNAYPASVFMGDIGSLALGGALGGLAVLSKNEVVSAIIHGVFFAEILSVMIQVTSFKLTGKRVFKMAPVHHHFELKGMAEPKIIVRFWIVAILCGGVAILSLKLR</sequence>
<keyword evidence="3 12" id="KW-0132">Cell division</keyword>
<comment type="pathway">
    <text evidence="12">Cell wall biogenesis; peptidoglycan biosynthesis.</text>
</comment>
<feature type="transmembrane region" description="Helical" evidence="12">
    <location>
        <begin position="28"/>
        <end position="52"/>
    </location>
</feature>
<keyword evidence="12 14" id="KW-0479">Metal-binding</keyword>
<evidence type="ECO:0000256" key="3">
    <source>
        <dbReference type="ARBA" id="ARBA00022618"/>
    </source>
</evidence>
<evidence type="ECO:0000256" key="13">
    <source>
        <dbReference type="NCBIfam" id="TIGR00445"/>
    </source>
</evidence>
<reference evidence="15 16" key="1">
    <citation type="submission" date="2014-07" db="EMBL/GenBank/DDBJ databases">
        <title>Draft Genome Sequence of Gephyronic Acid Producer, Cystobacter violaceus Strain Cb vi76.</title>
        <authorList>
            <person name="Stevens D.C."/>
            <person name="Young J."/>
            <person name="Carmichael R."/>
            <person name="Tan J."/>
            <person name="Taylor R.E."/>
        </authorList>
    </citation>
    <scope>NUCLEOTIDE SEQUENCE [LARGE SCALE GENOMIC DNA]</scope>
    <source>
        <strain evidence="15 16">Cb vi76</strain>
    </source>
</reference>
<dbReference type="GO" id="GO:0071555">
    <property type="term" value="P:cell wall organization"/>
    <property type="evidence" value="ECO:0007669"/>
    <property type="project" value="UniProtKB-KW"/>
</dbReference>
<feature type="transmembrane region" description="Helical" evidence="12">
    <location>
        <begin position="215"/>
        <end position="235"/>
    </location>
</feature>
<comment type="catalytic activity">
    <reaction evidence="12">
        <text>UDP-N-acetyl-alpha-D-muramoyl-L-alanyl-gamma-D-glutamyl-meso-2,6-diaminopimeloyl-D-alanyl-D-alanine + di-trans,octa-cis-undecaprenyl phosphate = di-trans,octa-cis-undecaprenyl diphospho-N-acetyl-alpha-D-muramoyl-L-alanyl-D-glutamyl-meso-2,6-diaminopimeloyl-D-alanyl-D-alanine + UMP</text>
        <dbReference type="Rhea" id="RHEA:28386"/>
        <dbReference type="ChEBI" id="CHEBI:57865"/>
        <dbReference type="ChEBI" id="CHEBI:60392"/>
        <dbReference type="ChEBI" id="CHEBI:61386"/>
        <dbReference type="ChEBI" id="CHEBI:61387"/>
        <dbReference type="EC" id="2.7.8.13"/>
    </reaction>
</comment>
<feature type="transmembrane region" description="Helical" evidence="12">
    <location>
        <begin position="272"/>
        <end position="289"/>
    </location>
</feature>
<keyword evidence="7 12" id="KW-0573">Peptidoglycan synthesis</keyword>
<dbReference type="PANTHER" id="PTHR22926">
    <property type="entry name" value="PHOSPHO-N-ACETYLMURAMOYL-PENTAPEPTIDE-TRANSFERASE"/>
    <property type="match status" value="1"/>
</dbReference>
<dbReference type="EC" id="2.7.8.13" evidence="12 13"/>
<keyword evidence="8 12" id="KW-1133">Transmembrane helix</keyword>
<evidence type="ECO:0000256" key="10">
    <source>
        <dbReference type="ARBA" id="ARBA00023306"/>
    </source>
</evidence>
<keyword evidence="10 12" id="KW-0131">Cell cycle</keyword>
<dbReference type="AlphaFoldDB" id="A0A084SQ45"/>
<dbReference type="GO" id="GO:0008963">
    <property type="term" value="F:phospho-N-acetylmuramoyl-pentapeptide-transferase activity"/>
    <property type="evidence" value="ECO:0007669"/>
    <property type="project" value="UniProtKB-UniRule"/>
</dbReference>
<feature type="transmembrane region" description="Helical" evidence="12">
    <location>
        <begin position="73"/>
        <end position="94"/>
    </location>
</feature>
<keyword evidence="9 12" id="KW-0472">Membrane</keyword>
<feature type="transmembrane region" description="Helical" evidence="12">
    <location>
        <begin position="137"/>
        <end position="157"/>
    </location>
</feature>
<name>A0A084SQ45_9BACT</name>
<dbReference type="InterPro" id="IPR000715">
    <property type="entry name" value="Glycosyl_transferase_4"/>
</dbReference>
<evidence type="ECO:0000256" key="2">
    <source>
        <dbReference type="ARBA" id="ARBA00005583"/>
    </source>
</evidence>
<comment type="similarity">
    <text evidence="2 12">Belongs to the glycosyltransferase 4 family. MraY subfamily.</text>
</comment>
<keyword evidence="12 14" id="KW-0460">Magnesium</keyword>
<comment type="cofactor">
    <cofactor evidence="12 14">
        <name>Mg(2+)</name>
        <dbReference type="ChEBI" id="CHEBI:18420"/>
    </cofactor>
</comment>
<evidence type="ECO:0000256" key="12">
    <source>
        <dbReference type="HAMAP-Rule" id="MF_00038"/>
    </source>
</evidence>
<evidence type="ECO:0000256" key="6">
    <source>
        <dbReference type="ARBA" id="ARBA00022960"/>
    </source>
</evidence>
<gene>
    <name evidence="12 15" type="primary">mraY</name>
    <name evidence="15" type="ORF">Q664_27330</name>
</gene>
<evidence type="ECO:0000256" key="11">
    <source>
        <dbReference type="ARBA" id="ARBA00023316"/>
    </source>
</evidence>
<comment type="subcellular location">
    <subcellularLocation>
        <location evidence="12">Cell membrane</location>
        <topology evidence="12">Multi-pass membrane protein</topology>
    </subcellularLocation>
    <subcellularLocation>
        <location evidence="1">Membrane</location>
        <topology evidence="1">Multi-pass membrane protein</topology>
    </subcellularLocation>
</comment>
<dbReference type="InterPro" id="IPR018480">
    <property type="entry name" value="PNAcMuramoyl-5peptid_Trfase_CS"/>
</dbReference>
<dbReference type="GO" id="GO:0005886">
    <property type="term" value="C:plasma membrane"/>
    <property type="evidence" value="ECO:0007669"/>
    <property type="project" value="UniProtKB-SubCell"/>
</dbReference>
<dbReference type="GO" id="GO:0051301">
    <property type="term" value="P:cell division"/>
    <property type="evidence" value="ECO:0007669"/>
    <property type="project" value="UniProtKB-KW"/>
</dbReference>
<feature type="transmembrane region" description="Helical" evidence="12">
    <location>
        <begin position="296"/>
        <end position="316"/>
    </location>
</feature>
<evidence type="ECO:0000256" key="1">
    <source>
        <dbReference type="ARBA" id="ARBA00004141"/>
    </source>
</evidence>
<dbReference type="PROSITE" id="PS01347">
    <property type="entry name" value="MRAY_1"/>
    <property type="match status" value="1"/>
</dbReference>
<dbReference type="GO" id="GO:0046872">
    <property type="term" value="F:metal ion binding"/>
    <property type="evidence" value="ECO:0007669"/>
    <property type="project" value="UniProtKB-KW"/>
</dbReference>
<comment type="caution">
    <text evidence="15">The sequence shown here is derived from an EMBL/GenBank/DDBJ whole genome shotgun (WGS) entry which is preliminary data.</text>
</comment>
<dbReference type="Pfam" id="PF00953">
    <property type="entry name" value="Glycos_transf_4"/>
    <property type="match status" value="1"/>
</dbReference>
<accession>A0A084SQ45</accession>
<evidence type="ECO:0000256" key="5">
    <source>
        <dbReference type="ARBA" id="ARBA00022692"/>
    </source>
</evidence>
<dbReference type="Proteomes" id="UP000028547">
    <property type="component" value="Unassembled WGS sequence"/>
</dbReference>
<keyword evidence="12" id="KW-1003">Cell membrane</keyword>
<dbReference type="CDD" id="cd06852">
    <property type="entry name" value="GT_MraY"/>
    <property type="match status" value="1"/>
</dbReference>
<comment type="function">
    <text evidence="12">Catalyzes the initial step of the lipid cycle reactions in the biosynthesis of the cell wall peptidoglycan: transfers peptidoglycan precursor phospho-MurNAc-pentapeptide from UDP-MurNAc-pentapeptide onto the lipid carrier undecaprenyl phosphate, yielding undecaprenyl-pyrophosphoryl-MurNAc-pentapeptide, known as lipid I.</text>
</comment>
<dbReference type="RefSeq" id="WP_043401711.1">
    <property type="nucleotide sequence ID" value="NZ_JPMI01000201.1"/>
</dbReference>
<evidence type="ECO:0000313" key="16">
    <source>
        <dbReference type="Proteomes" id="UP000028547"/>
    </source>
</evidence>
<feature type="transmembrane region" description="Helical" evidence="12">
    <location>
        <begin position="188"/>
        <end position="208"/>
    </location>
</feature>
<keyword evidence="5 12" id="KW-0812">Transmembrane</keyword>
<evidence type="ECO:0000256" key="4">
    <source>
        <dbReference type="ARBA" id="ARBA00022679"/>
    </source>
</evidence>
<dbReference type="HAMAP" id="MF_00038">
    <property type="entry name" value="MraY"/>
    <property type="match status" value="1"/>
</dbReference>
<organism evidence="15 16">
    <name type="scientific">Archangium violaceum Cb vi76</name>
    <dbReference type="NCBI Taxonomy" id="1406225"/>
    <lineage>
        <taxon>Bacteria</taxon>
        <taxon>Pseudomonadati</taxon>
        <taxon>Myxococcota</taxon>
        <taxon>Myxococcia</taxon>
        <taxon>Myxococcales</taxon>
        <taxon>Cystobacterineae</taxon>
        <taxon>Archangiaceae</taxon>
        <taxon>Archangium</taxon>
    </lineage>
</organism>
<evidence type="ECO:0000256" key="9">
    <source>
        <dbReference type="ARBA" id="ARBA00023136"/>
    </source>
</evidence>
<dbReference type="PROSITE" id="PS01348">
    <property type="entry name" value="MRAY_2"/>
    <property type="match status" value="1"/>
</dbReference>
<feature type="binding site" evidence="14">
    <location>
        <position position="300"/>
    </location>
    <ligand>
        <name>Mg(2+)</name>
        <dbReference type="ChEBI" id="CHEBI:18420"/>
    </ligand>
</feature>
<evidence type="ECO:0000256" key="8">
    <source>
        <dbReference type="ARBA" id="ARBA00022989"/>
    </source>
</evidence>
<keyword evidence="4 12" id="KW-0808">Transferase</keyword>
<feature type="binding site" evidence="14">
    <location>
        <position position="207"/>
    </location>
    <ligand>
        <name>Mg(2+)</name>
        <dbReference type="ChEBI" id="CHEBI:18420"/>
    </ligand>
</feature>
<feature type="transmembrane region" description="Helical" evidence="12">
    <location>
        <begin position="100"/>
        <end position="117"/>
    </location>
</feature>
<feature type="transmembrane region" description="Helical" evidence="12">
    <location>
        <begin position="322"/>
        <end position="344"/>
    </location>
</feature>
<evidence type="ECO:0000313" key="15">
    <source>
        <dbReference type="EMBL" id="KFA90580.1"/>
    </source>
</evidence>
<dbReference type="NCBIfam" id="TIGR00445">
    <property type="entry name" value="mraY"/>
    <property type="match status" value="1"/>
</dbReference>
<evidence type="ECO:0000256" key="7">
    <source>
        <dbReference type="ARBA" id="ARBA00022984"/>
    </source>
</evidence>
<dbReference type="PANTHER" id="PTHR22926:SF5">
    <property type="entry name" value="PHOSPHO-N-ACETYLMURAMOYL-PENTAPEPTIDE-TRANSFERASE HOMOLOG"/>
    <property type="match status" value="1"/>
</dbReference>
<dbReference type="InterPro" id="IPR003524">
    <property type="entry name" value="PNAcMuramoyl-5peptid_Trfase"/>
</dbReference>
<dbReference type="GO" id="GO:0051992">
    <property type="term" value="F:UDP-N-acetylmuramoyl-L-alanyl-D-glutamyl-meso-2,6-diaminopimelyl-D-alanyl-D-alanine:undecaprenyl-phosphate transferase activity"/>
    <property type="evidence" value="ECO:0007669"/>
    <property type="project" value="RHEA"/>
</dbReference>